<name>A0A9D4FJC6_DREPO</name>
<protein>
    <submittedName>
        <fullName evidence="1">Uncharacterized protein</fullName>
    </submittedName>
</protein>
<dbReference type="InterPro" id="IPR043502">
    <property type="entry name" value="DNA/RNA_pol_sf"/>
</dbReference>
<keyword evidence="2" id="KW-1185">Reference proteome</keyword>
<dbReference type="SUPFAM" id="SSF56672">
    <property type="entry name" value="DNA/RNA polymerases"/>
    <property type="match status" value="1"/>
</dbReference>
<dbReference type="AlphaFoldDB" id="A0A9D4FJC6"/>
<evidence type="ECO:0000313" key="2">
    <source>
        <dbReference type="Proteomes" id="UP000828390"/>
    </source>
</evidence>
<dbReference type="Proteomes" id="UP000828390">
    <property type="component" value="Unassembled WGS sequence"/>
</dbReference>
<dbReference type="Gene3D" id="3.10.10.10">
    <property type="entry name" value="HIV Type 1 Reverse Transcriptase, subunit A, domain 1"/>
    <property type="match status" value="1"/>
</dbReference>
<accession>A0A9D4FJC6</accession>
<reference evidence="1" key="2">
    <citation type="submission" date="2020-11" db="EMBL/GenBank/DDBJ databases">
        <authorList>
            <person name="McCartney M.A."/>
            <person name="Auch B."/>
            <person name="Kono T."/>
            <person name="Mallez S."/>
            <person name="Becker A."/>
            <person name="Gohl D.M."/>
            <person name="Silverstein K.A.T."/>
            <person name="Koren S."/>
            <person name="Bechman K.B."/>
            <person name="Herman A."/>
            <person name="Abrahante J.E."/>
            <person name="Garbe J."/>
        </authorList>
    </citation>
    <scope>NUCLEOTIDE SEQUENCE</scope>
    <source>
        <strain evidence="1">Duluth1</strain>
        <tissue evidence="1">Whole animal</tissue>
    </source>
</reference>
<evidence type="ECO:0000313" key="1">
    <source>
        <dbReference type="EMBL" id="KAH3799081.1"/>
    </source>
</evidence>
<dbReference type="EMBL" id="JAIWYP010000007">
    <property type="protein sequence ID" value="KAH3799081.1"/>
    <property type="molecule type" value="Genomic_DNA"/>
</dbReference>
<reference evidence="1" key="1">
    <citation type="journal article" date="2019" name="bioRxiv">
        <title>The Genome of the Zebra Mussel, Dreissena polymorpha: A Resource for Invasive Species Research.</title>
        <authorList>
            <person name="McCartney M.A."/>
            <person name="Auch B."/>
            <person name="Kono T."/>
            <person name="Mallez S."/>
            <person name="Zhang Y."/>
            <person name="Obille A."/>
            <person name="Becker A."/>
            <person name="Abrahante J.E."/>
            <person name="Garbe J."/>
            <person name="Badalamenti J.P."/>
            <person name="Herman A."/>
            <person name="Mangelson H."/>
            <person name="Liachko I."/>
            <person name="Sullivan S."/>
            <person name="Sone E.D."/>
            <person name="Koren S."/>
            <person name="Silverstein K.A.T."/>
            <person name="Beckman K.B."/>
            <person name="Gohl D.M."/>
        </authorList>
    </citation>
    <scope>NUCLEOTIDE SEQUENCE</scope>
    <source>
        <strain evidence="1">Duluth1</strain>
        <tissue evidence="1">Whole animal</tissue>
    </source>
</reference>
<sequence length="71" mass="8171">MAGLLREFEDFFAKNEFDLGNFTAVEHCIDTREAKPIRQTMRRTPVAFVTEEENHLKKMLDAGVIQPSNSE</sequence>
<organism evidence="1 2">
    <name type="scientific">Dreissena polymorpha</name>
    <name type="common">Zebra mussel</name>
    <name type="synonym">Mytilus polymorpha</name>
    <dbReference type="NCBI Taxonomy" id="45954"/>
    <lineage>
        <taxon>Eukaryota</taxon>
        <taxon>Metazoa</taxon>
        <taxon>Spiralia</taxon>
        <taxon>Lophotrochozoa</taxon>
        <taxon>Mollusca</taxon>
        <taxon>Bivalvia</taxon>
        <taxon>Autobranchia</taxon>
        <taxon>Heteroconchia</taxon>
        <taxon>Euheterodonta</taxon>
        <taxon>Imparidentia</taxon>
        <taxon>Neoheterodontei</taxon>
        <taxon>Myida</taxon>
        <taxon>Dreissenoidea</taxon>
        <taxon>Dreissenidae</taxon>
        <taxon>Dreissena</taxon>
    </lineage>
</organism>
<comment type="caution">
    <text evidence="1">The sequence shown here is derived from an EMBL/GenBank/DDBJ whole genome shotgun (WGS) entry which is preliminary data.</text>
</comment>
<proteinExistence type="predicted"/>
<gene>
    <name evidence="1" type="ORF">DPMN_152684</name>
</gene>